<keyword evidence="1" id="KW-0472">Membrane</keyword>
<keyword evidence="3" id="KW-1185">Reference proteome</keyword>
<feature type="transmembrane region" description="Helical" evidence="1">
    <location>
        <begin position="12"/>
        <end position="34"/>
    </location>
</feature>
<evidence type="ECO:0000313" key="3">
    <source>
        <dbReference type="Proteomes" id="UP000295238"/>
    </source>
</evidence>
<dbReference type="AlphaFoldDB" id="A0A4R5U9B9"/>
<keyword evidence="1" id="KW-0812">Transmembrane</keyword>
<reference evidence="2 3" key="1">
    <citation type="submission" date="2019-03" db="EMBL/GenBank/DDBJ databases">
        <title>Rhizobium sp. nov., an bacterium isolated from biocrust in Mu Us Desert.</title>
        <authorList>
            <person name="Lixiong L."/>
        </authorList>
    </citation>
    <scope>NUCLEOTIDE SEQUENCE [LARGE SCALE GENOMIC DNA]</scope>
    <source>
        <strain evidence="2 3">SPY-1</strain>
    </source>
</reference>
<sequence length="63" mass="7096">MRDSYHPAPVNYGTGPMILFILCLMVGMLGYLVAFGETFRASPTPRVYIADMPELYEKPVAKR</sequence>
<gene>
    <name evidence="2" type="ORF">E2F50_19740</name>
</gene>
<accession>A0A4R5U9B9</accession>
<name>A0A4R5U9B9_9HYPH</name>
<keyword evidence="1" id="KW-1133">Transmembrane helix</keyword>
<proteinExistence type="predicted"/>
<evidence type="ECO:0000313" key="2">
    <source>
        <dbReference type="EMBL" id="TDK31191.1"/>
    </source>
</evidence>
<evidence type="ECO:0000256" key="1">
    <source>
        <dbReference type="SAM" id="Phobius"/>
    </source>
</evidence>
<dbReference type="Proteomes" id="UP000295238">
    <property type="component" value="Unassembled WGS sequence"/>
</dbReference>
<dbReference type="EMBL" id="SMTL01000007">
    <property type="protein sequence ID" value="TDK31191.1"/>
    <property type="molecule type" value="Genomic_DNA"/>
</dbReference>
<protein>
    <submittedName>
        <fullName evidence="2">Uncharacterized protein</fullName>
    </submittedName>
</protein>
<dbReference type="RefSeq" id="WP_133317908.1">
    <property type="nucleotide sequence ID" value="NZ_SMTL01000007.1"/>
</dbReference>
<comment type="caution">
    <text evidence="2">The sequence shown here is derived from an EMBL/GenBank/DDBJ whole genome shotgun (WGS) entry which is preliminary data.</text>
</comment>
<dbReference type="OrthoDB" id="8393545at2"/>
<organism evidence="2 3">
    <name type="scientific">Rhizobium deserti</name>
    <dbReference type="NCBI Taxonomy" id="2547961"/>
    <lineage>
        <taxon>Bacteria</taxon>
        <taxon>Pseudomonadati</taxon>
        <taxon>Pseudomonadota</taxon>
        <taxon>Alphaproteobacteria</taxon>
        <taxon>Hyphomicrobiales</taxon>
        <taxon>Rhizobiaceae</taxon>
        <taxon>Rhizobium/Agrobacterium group</taxon>
        <taxon>Rhizobium</taxon>
    </lineage>
</organism>